<dbReference type="RefSeq" id="WP_183582669.1">
    <property type="nucleotide sequence ID" value="NZ_JACHXJ010000002.1"/>
</dbReference>
<proteinExistence type="predicted"/>
<sequence length="47" mass="5524">MRKKRFVQVGTGGRAEFFCSDHYGLPWMDYANKKQQIAPYVLDSRLD</sequence>
<dbReference type="EMBL" id="JACHXJ010000002">
    <property type="protein sequence ID" value="MBB3128503.1"/>
    <property type="molecule type" value="Genomic_DNA"/>
</dbReference>
<gene>
    <name evidence="1" type="ORF">FHS19_003157</name>
</gene>
<name>A0A839TPR5_9BACL</name>
<evidence type="ECO:0000313" key="1">
    <source>
        <dbReference type="EMBL" id="MBB3128503.1"/>
    </source>
</evidence>
<evidence type="ECO:0000313" key="2">
    <source>
        <dbReference type="Proteomes" id="UP000517523"/>
    </source>
</evidence>
<accession>A0A839TPR5</accession>
<dbReference type="AlphaFoldDB" id="A0A839TPR5"/>
<reference evidence="1 2" key="1">
    <citation type="submission" date="2020-08" db="EMBL/GenBank/DDBJ databases">
        <title>Genomic Encyclopedia of Type Strains, Phase III (KMG-III): the genomes of soil and plant-associated and newly described type strains.</title>
        <authorList>
            <person name="Whitman W."/>
        </authorList>
    </citation>
    <scope>NUCLEOTIDE SEQUENCE [LARGE SCALE GENOMIC DNA]</scope>
    <source>
        <strain evidence="1 2">CECT 5831</strain>
    </source>
</reference>
<dbReference type="Proteomes" id="UP000517523">
    <property type="component" value="Unassembled WGS sequence"/>
</dbReference>
<organism evidence="1 2">
    <name type="scientific">Paenibacillus rhizosphaerae</name>
    <dbReference type="NCBI Taxonomy" id="297318"/>
    <lineage>
        <taxon>Bacteria</taxon>
        <taxon>Bacillati</taxon>
        <taxon>Bacillota</taxon>
        <taxon>Bacilli</taxon>
        <taxon>Bacillales</taxon>
        <taxon>Paenibacillaceae</taxon>
        <taxon>Paenibacillus</taxon>
    </lineage>
</organism>
<comment type="caution">
    <text evidence="1">The sequence shown here is derived from an EMBL/GenBank/DDBJ whole genome shotgun (WGS) entry which is preliminary data.</text>
</comment>
<protein>
    <submittedName>
        <fullName evidence="1">Uncharacterized protein</fullName>
    </submittedName>
</protein>